<dbReference type="OrthoDB" id="2359822at2759"/>
<accession>A0A0G4EJA0</accession>
<dbReference type="InParanoid" id="A0A0G4EJA0"/>
<evidence type="ECO:0000313" key="1">
    <source>
        <dbReference type="EMBL" id="CEL97093.1"/>
    </source>
</evidence>
<dbReference type="PhylomeDB" id="A0A0G4EJA0"/>
<proteinExistence type="predicted"/>
<dbReference type="VEuPathDB" id="CryptoDB:Vbra_5064"/>
<sequence length="276" mass="30231">MVLPHHGSELRERRPPVYAGYLDHMTSKEEVLLTMGGPRVKFKVERVGDIPGAVKANPSFIGLAGELADALVELERAGCMPILPDGLVGGNAAFIVTHEHLTDTPLEGYGTVLVVTKSGKPAHHRPSIDQGDFVIVVGFDRQEWRVHYLSMTPAEKPTSDTPLLYAALMNNGTGEGEGKEAVGHKDHIMPRVAIHGHMFSSEADALLNGLPISKHETLFSTPEDLTALEELTEAYPYPEYRVYIRKGHGFFSVGMTVEEAMDNVRRLKRADKGETG</sequence>
<evidence type="ECO:0008006" key="3">
    <source>
        <dbReference type="Google" id="ProtNLM"/>
    </source>
</evidence>
<protein>
    <recommendedName>
        <fullName evidence="3">Class II aldolase/adducin N-terminal domain-containing protein</fullName>
    </recommendedName>
</protein>
<organism evidence="1 2">
    <name type="scientific">Vitrella brassicaformis (strain CCMP3155)</name>
    <dbReference type="NCBI Taxonomy" id="1169540"/>
    <lineage>
        <taxon>Eukaryota</taxon>
        <taxon>Sar</taxon>
        <taxon>Alveolata</taxon>
        <taxon>Colpodellida</taxon>
        <taxon>Vitrellaceae</taxon>
        <taxon>Vitrella</taxon>
    </lineage>
</organism>
<name>A0A0G4EJA0_VITBC</name>
<dbReference type="InterPro" id="IPR036409">
    <property type="entry name" value="Aldolase_II/adducin_N_sf"/>
</dbReference>
<gene>
    <name evidence="1" type="ORF">Vbra_5064</name>
</gene>
<keyword evidence="2" id="KW-1185">Reference proteome</keyword>
<reference evidence="1 2" key="1">
    <citation type="submission" date="2014-11" db="EMBL/GenBank/DDBJ databases">
        <authorList>
            <person name="Zhu J."/>
            <person name="Qi W."/>
            <person name="Song R."/>
        </authorList>
    </citation>
    <scope>NUCLEOTIDE SEQUENCE [LARGE SCALE GENOMIC DNA]</scope>
</reference>
<dbReference type="Proteomes" id="UP000041254">
    <property type="component" value="Unassembled WGS sequence"/>
</dbReference>
<dbReference type="AlphaFoldDB" id="A0A0G4EJA0"/>
<dbReference type="EMBL" id="CDMY01000253">
    <property type="protein sequence ID" value="CEL97093.1"/>
    <property type="molecule type" value="Genomic_DNA"/>
</dbReference>
<evidence type="ECO:0000313" key="2">
    <source>
        <dbReference type="Proteomes" id="UP000041254"/>
    </source>
</evidence>
<dbReference type="Gene3D" id="3.40.225.10">
    <property type="entry name" value="Class II aldolase/adducin N-terminal domain"/>
    <property type="match status" value="1"/>
</dbReference>